<organism evidence="1 2">
    <name type="scientific">Rhodoblastus acidophilus</name>
    <name type="common">Rhodopseudomonas acidophila</name>
    <dbReference type="NCBI Taxonomy" id="1074"/>
    <lineage>
        <taxon>Bacteria</taxon>
        <taxon>Pseudomonadati</taxon>
        <taxon>Pseudomonadota</taxon>
        <taxon>Alphaproteobacteria</taxon>
        <taxon>Hyphomicrobiales</taxon>
        <taxon>Rhodoblastaceae</taxon>
        <taxon>Rhodoblastus</taxon>
    </lineage>
</organism>
<accession>A0A6N8DR43</accession>
<dbReference type="Gene3D" id="3.40.50.300">
    <property type="entry name" value="P-loop containing nucleotide triphosphate hydrolases"/>
    <property type="match status" value="1"/>
</dbReference>
<reference evidence="1 2" key="1">
    <citation type="submission" date="2019-11" db="EMBL/GenBank/DDBJ databases">
        <title>Whole-genome sequence of a Rhodoblastus acidophilus DSM 142.</title>
        <authorList>
            <person name="Kyndt J.A."/>
            <person name="Meyer T.E."/>
        </authorList>
    </citation>
    <scope>NUCLEOTIDE SEQUENCE [LARGE SCALE GENOMIC DNA]</scope>
    <source>
        <strain evidence="1 2">DSM 142</strain>
    </source>
</reference>
<evidence type="ECO:0000313" key="2">
    <source>
        <dbReference type="Proteomes" id="UP000439113"/>
    </source>
</evidence>
<protein>
    <submittedName>
        <fullName evidence="1">Uncharacterized protein</fullName>
    </submittedName>
</protein>
<proteinExistence type="predicted"/>
<evidence type="ECO:0000313" key="1">
    <source>
        <dbReference type="EMBL" id="MTV32887.1"/>
    </source>
</evidence>
<gene>
    <name evidence="1" type="ORF">GJ654_18055</name>
</gene>
<dbReference type="EMBL" id="WNKS01000023">
    <property type="protein sequence ID" value="MTV32887.1"/>
    <property type="molecule type" value="Genomic_DNA"/>
</dbReference>
<dbReference type="InterPro" id="IPR027417">
    <property type="entry name" value="P-loop_NTPase"/>
</dbReference>
<dbReference type="AlphaFoldDB" id="A0A6N8DR43"/>
<comment type="caution">
    <text evidence="1">The sequence shown here is derived from an EMBL/GenBank/DDBJ whole genome shotgun (WGS) entry which is preliminary data.</text>
</comment>
<sequence length="71" mass="7958">MARLTDILQKLDVAMVIVSHDRLFLEKLATRAALLKDGRVTPATLHRHVHTHDHPHIHGVDEAHAHAHSAK</sequence>
<name>A0A6N8DR43_RHOAC</name>
<dbReference type="SUPFAM" id="SSF52540">
    <property type="entry name" value="P-loop containing nucleoside triphosphate hydrolases"/>
    <property type="match status" value="1"/>
</dbReference>
<dbReference type="Proteomes" id="UP000439113">
    <property type="component" value="Unassembled WGS sequence"/>
</dbReference>
<dbReference type="RefSeq" id="WP_155447569.1">
    <property type="nucleotide sequence ID" value="NZ_JAOQNR010000022.1"/>
</dbReference>